<keyword evidence="5" id="KW-0472">Membrane</keyword>
<keyword evidence="4" id="KW-1133">Transmembrane helix</keyword>
<protein>
    <recommendedName>
        <fullName evidence="8">UBX domain-containing protein 8</fullName>
    </recommendedName>
    <alternativeName>
        <fullName evidence="9">UBX domain-containing protein 6</fullName>
    </alternativeName>
</protein>
<feature type="compositionally biased region" description="Basic and acidic residues" evidence="10">
    <location>
        <begin position="58"/>
        <end position="77"/>
    </location>
</feature>
<evidence type="ECO:0000256" key="4">
    <source>
        <dbReference type="ARBA" id="ARBA00022989"/>
    </source>
</evidence>
<reference evidence="12" key="1">
    <citation type="submission" date="2025-08" db="UniProtKB">
        <authorList>
            <consortium name="Ensembl"/>
        </authorList>
    </citation>
    <scope>IDENTIFICATION</scope>
</reference>
<reference evidence="12" key="2">
    <citation type="submission" date="2025-09" db="UniProtKB">
        <authorList>
            <consortium name="Ensembl"/>
        </authorList>
    </citation>
    <scope>IDENTIFICATION</scope>
</reference>
<keyword evidence="13" id="KW-1185">Reference proteome</keyword>
<comment type="function">
    <text evidence="6">Involved in endoplasmic reticulum-associated degradation (ERAD) for misfolded lumenal proteins, possibly by tethering VCP to the endoplasmic reticulum membrane. May play a role in reproduction.</text>
</comment>
<evidence type="ECO:0000313" key="12">
    <source>
        <dbReference type="Ensembl" id="ENSMNEP00000029203.1"/>
    </source>
</evidence>
<dbReference type="PROSITE" id="PS50033">
    <property type="entry name" value="UBX"/>
    <property type="match status" value="1"/>
</dbReference>
<dbReference type="PANTHER" id="PTHR23322">
    <property type="entry name" value="FAS-ASSOCIATED PROTEIN"/>
    <property type="match status" value="1"/>
</dbReference>
<proteinExistence type="predicted"/>
<keyword evidence="2" id="KW-0812">Transmembrane</keyword>
<dbReference type="Proteomes" id="UP000233120">
    <property type="component" value="Unassembled WGS sequence"/>
</dbReference>
<evidence type="ECO:0000256" key="10">
    <source>
        <dbReference type="SAM" id="MobiDB-lite"/>
    </source>
</evidence>
<organism evidence="12 13">
    <name type="scientific">Macaca nemestrina</name>
    <name type="common">Pig-tailed macaque</name>
    <dbReference type="NCBI Taxonomy" id="9545"/>
    <lineage>
        <taxon>Eukaryota</taxon>
        <taxon>Metazoa</taxon>
        <taxon>Chordata</taxon>
        <taxon>Craniata</taxon>
        <taxon>Vertebrata</taxon>
        <taxon>Euteleostomi</taxon>
        <taxon>Mammalia</taxon>
        <taxon>Eutheria</taxon>
        <taxon>Euarchontoglires</taxon>
        <taxon>Primates</taxon>
        <taxon>Haplorrhini</taxon>
        <taxon>Catarrhini</taxon>
        <taxon>Cercopithecidae</taxon>
        <taxon>Cercopithecinae</taxon>
        <taxon>Macaca</taxon>
    </lineage>
</organism>
<evidence type="ECO:0000256" key="3">
    <source>
        <dbReference type="ARBA" id="ARBA00022824"/>
    </source>
</evidence>
<comment type="subcellular location">
    <subcellularLocation>
        <location evidence="1">Endoplasmic reticulum membrane</location>
        <topology evidence="1">Multi-pass membrane protein</topology>
    </subcellularLocation>
</comment>
<evidence type="ECO:0000259" key="11">
    <source>
        <dbReference type="PROSITE" id="PS50033"/>
    </source>
</evidence>
<dbReference type="AlphaFoldDB" id="A0A2K6CZW7"/>
<feature type="region of interest" description="Disordered" evidence="10">
    <location>
        <begin position="58"/>
        <end position="104"/>
    </location>
</feature>
<accession>A0A2K6CZW7</accession>
<evidence type="ECO:0000256" key="1">
    <source>
        <dbReference type="ARBA" id="ARBA00004477"/>
    </source>
</evidence>
<dbReference type="FunFam" id="3.10.20.90:FF:000184">
    <property type="entry name" value="UBX domain-containing protein 8 isoform X1"/>
    <property type="match status" value="1"/>
</dbReference>
<dbReference type="PANTHER" id="PTHR23322:SF93">
    <property type="entry name" value="UBX DOMAIN-CONTAINING PROTEIN 8"/>
    <property type="match status" value="1"/>
</dbReference>
<dbReference type="Gene3D" id="3.10.20.90">
    <property type="entry name" value="Phosphatidylinositol 3-kinase Catalytic Subunit, Chain A, domain 1"/>
    <property type="match status" value="1"/>
</dbReference>
<dbReference type="InterPro" id="IPR029071">
    <property type="entry name" value="Ubiquitin-like_domsf"/>
</dbReference>
<feature type="domain" description="UBX" evidence="11">
    <location>
        <begin position="126"/>
        <end position="202"/>
    </location>
</feature>
<comment type="subunit">
    <text evidence="7">Interacts with SYVN1 and VCP.</text>
</comment>
<dbReference type="InterPro" id="IPR050730">
    <property type="entry name" value="UBX_domain-protein"/>
</dbReference>
<dbReference type="Pfam" id="PF00789">
    <property type="entry name" value="UBX"/>
    <property type="match status" value="1"/>
</dbReference>
<evidence type="ECO:0000256" key="9">
    <source>
        <dbReference type="ARBA" id="ARBA00075810"/>
    </source>
</evidence>
<sequence>MAARGVVGIFFLSAVPLVCLELRRGIPDIGKFFFFLLINYLIALSCFDVLEEEEKNEKRQKLVRKKQQEAQGEKGDEGTSQTSFETSNREAAKSQNLPKPLTEFPSPAVQPTCKEIPDLPEEPSQTAEEVVTVALRCPSGNVLRRRFLKSCSSQVLLDWMMRIGYHTSLYSLSTSFPRRPLAVEGGQSLEDVGITVDTVLILEEKEQTN</sequence>
<dbReference type="CDD" id="cd01774">
    <property type="entry name" value="UBX_UBXN8"/>
    <property type="match status" value="1"/>
</dbReference>
<dbReference type="GO" id="GO:0043130">
    <property type="term" value="F:ubiquitin binding"/>
    <property type="evidence" value="ECO:0007669"/>
    <property type="project" value="TreeGrafter"/>
</dbReference>
<evidence type="ECO:0000313" key="13">
    <source>
        <dbReference type="Proteomes" id="UP000233120"/>
    </source>
</evidence>
<dbReference type="GeneTree" id="ENSGT00390000018326"/>
<keyword evidence="3" id="KW-0256">Endoplasmic reticulum</keyword>
<evidence type="ECO:0000256" key="8">
    <source>
        <dbReference type="ARBA" id="ARBA00070526"/>
    </source>
</evidence>
<dbReference type="Bgee" id="ENSMNEG00000038058">
    <property type="expression patterns" value="Expressed in liver and 12 other cell types or tissues"/>
</dbReference>
<evidence type="ECO:0000256" key="5">
    <source>
        <dbReference type="ARBA" id="ARBA00023136"/>
    </source>
</evidence>
<dbReference type="InterPro" id="IPR001012">
    <property type="entry name" value="UBX_dom"/>
</dbReference>
<name>A0A2K6CZW7_MACNE</name>
<evidence type="ECO:0000256" key="7">
    <source>
        <dbReference type="ARBA" id="ARBA00064688"/>
    </source>
</evidence>
<evidence type="ECO:0000256" key="6">
    <source>
        <dbReference type="ARBA" id="ARBA00056107"/>
    </source>
</evidence>
<dbReference type="GO" id="GO:0005789">
    <property type="term" value="C:endoplasmic reticulum membrane"/>
    <property type="evidence" value="ECO:0007669"/>
    <property type="project" value="UniProtKB-SubCell"/>
</dbReference>
<gene>
    <name evidence="12" type="primary">UBXN8</name>
</gene>
<dbReference type="Ensembl" id="ENSMNET00000053591.1">
    <property type="protein sequence ID" value="ENSMNEP00000029203.1"/>
    <property type="gene ID" value="ENSMNEG00000038058.1"/>
</dbReference>
<dbReference type="SUPFAM" id="SSF54236">
    <property type="entry name" value="Ubiquitin-like"/>
    <property type="match status" value="1"/>
</dbReference>
<evidence type="ECO:0000256" key="2">
    <source>
        <dbReference type="ARBA" id="ARBA00022692"/>
    </source>
</evidence>